<dbReference type="Pfam" id="PF03992">
    <property type="entry name" value="ABM"/>
    <property type="match status" value="1"/>
</dbReference>
<accession>A0A7J5BRG4</accession>
<dbReference type="GO" id="GO:0005829">
    <property type="term" value="C:cytosol"/>
    <property type="evidence" value="ECO:0007669"/>
    <property type="project" value="TreeGrafter"/>
</dbReference>
<organism evidence="2 3">
    <name type="scientific">Pseudoclavibacter chungangensis</name>
    <dbReference type="NCBI Taxonomy" id="587635"/>
    <lineage>
        <taxon>Bacteria</taxon>
        <taxon>Bacillati</taxon>
        <taxon>Actinomycetota</taxon>
        <taxon>Actinomycetes</taxon>
        <taxon>Micrococcales</taxon>
        <taxon>Microbacteriaceae</taxon>
        <taxon>Pseudoclavibacter</taxon>
    </lineage>
</organism>
<proteinExistence type="predicted"/>
<dbReference type="InterPro" id="IPR050744">
    <property type="entry name" value="AI-2_Isomerase_LsrG"/>
</dbReference>
<comment type="caution">
    <text evidence="2">The sequence shown here is derived from an EMBL/GenBank/DDBJ whole genome shotgun (WGS) entry which is preliminary data.</text>
</comment>
<dbReference type="Gene3D" id="3.30.70.100">
    <property type="match status" value="1"/>
</dbReference>
<dbReference type="EMBL" id="WBJZ01000010">
    <property type="protein sequence ID" value="KAB1656908.1"/>
    <property type="molecule type" value="Genomic_DNA"/>
</dbReference>
<feature type="domain" description="ABM" evidence="1">
    <location>
        <begin position="3"/>
        <end position="92"/>
    </location>
</feature>
<protein>
    <submittedName>
        <fullName evidence="2">Antibiotic biosynthesis monooxygenase</fullName>
    </submittedName>
</protein>
<dbReference type="InterPro" id="IPR007138">
    <property type="entry name" value="ABM_dom"/>
</dbReference>
<keyword evidence="2" id="KW-0503">Monooxygenase</keyword>
<dbReference type="OrthoDB" id="3695636at2"/>
<keyword evidence="3" id="KW-1185">Reference proteome</keyword>
<evidence type="ECO:0000313" key="3">
    <source>
        <dbReference type="Proteomes" id="UP000467240"/>
    </source>
</evidence>
<gene>
    <name evidence="2" type="ORF">F8O01_09360</name>
</gene>
<dbReference type="AlphaFoldDB" id="A0A7J5BRG4"/>
<evidence type="ECO:0000259" key="1">
    <source>
        <dbReference type="PROSITE" id="PS51725"/>
    </source>
</evidence>
<reference evidence="2 3" key="1">
    <citation type="submission" date="2019-09" db="EMBL/GenBank/DDBJ databases">
        <title>Phylogeny of genus Pseudoclavibacter and closely related genus.</title>
        <authorList>
            <person name="Li Y."/>
        </authorList>
    </citation>
    <scope>NUCLEOTIDE SEQUENCE [LARGE SCALE GENOMIC DNA]</scope>
    <source>
        <strain evidence="2 3">DSM 23821</strain>
    </source>
</reference>
<sequence>MPRTLYAEFTARPGTESAVQDLIVAYADEVRAEPGNLRFEVYRRAESPAAFVVFERYADEAAFRAHLAHPTGRAFNDELVPLIEEDASVLSFLNDVVS</sequence>
<dbReference type="PANTHER" id="PTHR33336:SF3">
    <property type="entry name" value="ABM DOMAIN-CONTAINING PROTEIN"/>
    <property type="match status" value="1"/>
</dbReference>
<name>A0A7J5BRG4_9MICO</name>
<dbReference type="PANTHER" id="PTHR33336">
    <property type="entry name" value="QUINOL MONOOXYGENASE YGIN-RELATED"/>
    <property type="match status" value="1"/>
</dbReference>
<dbReference type="InterPro" id="IPR011008">
    <property type="entry name" value="Dimeric_a/b-barrel"/>
</dbReference>
<keyword evidence="2" id="KW-0560">Oxidoreductase</keyword>
<dbReference type="Proteomes" id="UP000467240">
    <property type="component" value="Unassembled WGS sequence"/>
</dbReference>
<dbReference type="GO" id="GO:0004497">
    <property type="term" value="F:monooxygenase activity"/>
    <property type="evidence" value="ECO:0007669"/>
    <property type="project" value="UniProtKB-KW"/>
</dbReference>
<dbReference type="PROSITE" id="PS51725">
    <property type="entry name" value="ABM"/>
    <property type="match status" value="1"/>
</dbReference>
<dbReference type="SUPFAM" id="SSF54909">
    <property type="entry name" value="Dimeric alpha+beta barrel"/>
    <property type="match status" value="1"/>
</dbReference>
<evidence type="ECO:0000313" key="2">
    <source>
        <dbReference type="EMBL" id="KAB1656908.1"/>
    </source>
</evidence>